<keyword evidence="3" id="KW-1185">Reference proteome</keyword>
<gene>
    <name evidence="2" type="ORF">OXX778_LOCUS3123</name>
</gene>
<proteinExistence type="predicted"/>
<evidence type="ECO:0000313" key="3">
    <source>
        <dbReference type="Proteomes" id="UP000663879"/>
    </source>
</evidence>
<dbReference type="PANTHER" id="PTHR23159">
    <property type="entry name" value="CENTROSOMAL PROTEIN 2"/>
    <property type="match status" value="1"/>
</dbReference>
<feature type="coiled-coil region" evidence="1">
    <location>
        <begin position="750"/>
        <end position="907"/>
    </location>
</feature>
<evidence type="ECO:0000313" key="2">
    <source>
        <dbReference type="EMBL" id="CAF0735898.1"/>
    </source>
</evidence>
<feature type="coiled-coil region" evidence="1">
    <location>
        <begin position="572"/>
        <end position="678"/>
    </location>
</feature>
<keyword evidence="1" id="KW-0175">Coiled coil</keyword>
<evidence type="ECO:0000256" key="1">
    <source>
        <dbReference type="SAM" id="Coils"/>
    </source>
</evidence>
<name>A0A813N7M1_9BILA</name>
<dbReference type="EMBL" id="CAJNOC010000265">
    <property type="protein sequence ID" value="CAF0735898.1"/>
    <property type="molecule type" value="Genomic_DNA"/>
</dbReference>
<feature type="coiled-coil region" evidence="1">
    <location>
        <begin position="1005"/>
        <end position="1032"/>
    </location>
</feature>
<feature type="coiled-coil region" evidence="1">
    <location>
        <begin position="294"/>
        <end position="497"/>
    </location>
</feature>
<reference evidence="2" key="1">
    <citation type="submission" date="2021-02" db="EMBL/GenBank/DDBJ databases">
        <authorList>
            <person name="Nowell W R."/>
        </authorList>
    </citation>
    <scope>NUCLEOTIDE SEQUENCE</scope>
    <source>
        <strain evidence="2">Ploen Becks lab</strain>
    </source>
</reference>
<accession>A0A813N7M1</accession>
<dbReference type="Proteomes" id="UP000663879">
    <property type="component" value="Unassembled WGS sequence"/>
</dbReference>
<sequence>MDSVGVNNIYLKEQVEIKEKKLDDVNFLKFVFNKSSTGIKKTKLPKIHHNYSLDFQLVSDLTTSSILKPNKFVYKLNDPNSNEYMNQSIKVPMIFNNESPLNQANKTKKNFLNATICSDLMNEYKNEISHPKDLSPDRNSTLLSDDTIDSNNIKNEIEDCKNYILNQKELLKKIHQQQKSLKTYRRNNSLGCLNSKTFTSGVQLTKSHDFPKFKKPQSEIHKAKAKKDNLETEIEYLENHLRINKKVYDVYPMENAAHDFEIMNRKNPIGLSHEEFLKLSNERDYFRQKLHFEIGHRETQIRELQNQLNQARDDLGIENKIARDKVARLEEELKIASNRFEEMTIEKDEFAIKVKSLENRLSSLQYELVRRDKESYSKDLAENTEKHLTNLCQTLTSQLDDMRFNLKTAEEKLRRLENDHATKDEKMNSLTNQIENSKKELEQSLESYQKMKRTYEEQLNSHLIREKELCELNDRVIKEKDDEIVDLKSQLNDSKNLKLNNQQLHDALIEDFKRTICKQDDEIRNLQETLKSKQAQFDSYQREFELSIGPKFDERIKKEKFQWEQEQNFLIKRELSKVNEEKLREMTRIQDELTAEREKYIQEREKALKFEKQIEELNQEVKFANKEKSLAVNKAKESLKAETEKLKNGLLNEKQEEINRLKKILNDLEEEINRLKVEQYQNVEKDKEFILNVEKLEKTLIKDINEELRKLSALIPGIMPKIVNYSNLRSSYSVKNVDNAMTLNTFQLAFSNLRSLLDEVTQNYQNIKIENEQTKRVNARLMQEKDEEIEIAKRQFEKQKQKELESIREFINKDQETTNSYTTEINNLVNALKNKDKEIKEIQENMSGWKKETLSKLAEKFEVELNRELDKRMKEYKEESANQQNQLDKLRKEIDCLIKECRQTSANQISQEQHERMTRYLQSRLNDLRDENLVLRDRFKVTNYLQANQVQNSFVPCFNENEYNNRTNLIYNQSMNQLNQQVKNSFVPDDENVASSVYSSSIDADDNLESRNEILQQKLKELQKLQIQLNNVQS</sequence>
<organism evidence="2 3">
    <name type="scientific">Brachionus calyciflorus</name>
    <dbReference type="NCBI Taxonomy" id="104777"/>
    <lineage>
        <taxon>Eukaryota</taxon>
        <taxon>Metazoa</taxon>
        <taxon>Spiralia</taxon>
        <taxon>Gnathifera</taxon>
        <taxon>Rotifera</taxon>
        <taxon>Eurotatoria</taxon>
        <taxon>Monogononta</taxon>
        <taxon>Pseudotrocha</taxon>
        <taxon>Ploima</taxon>
        <taxon>Brachionidae</taxon>
        <taxon>Brachionus</taxon>
    </lineage>
</organism>
<dbReference type="OrthoDB" id="10070676at2759"/>
<comment type="caution">
    <text evidence="2">The sequence shown here is derived from an EMBL/GenBank/DDBJ whole genome shotgun (WGS) entry which is preliminary data.</text>
</comment>
<dbReference type="AlphaFoldDB" id="A0A813N7M1"/>
<protein>
    <submittedName>
        <fullName evidence="2">Uncharacterized protein</fullName>
    </submittedName>
</protein>
<dbReference type="PANTHER" id="PTHR23159:SF31">
    <property type="entry name" value="CENTROSOME-ASSOCIATED PROTEIN CEP250 ISOFORM X1"/>
    <property type="match status" value="1"/>
</dbReference>